<dbReference type="EMBL" id="FWXD01000003">
    <property type="protein sequence ID" value="SMC19735.1"/>
    <property type="molecule type" value="Genomic_DNA"/>
</dbReference>
<dbReference type="RefSeq" id="WP_084089230.1">
    <property type="nucleotide sequence ID" value="NZ_FWXD01000003.1"/>
</dbReference>
<dbReference type="STRING" id="1121001.SAMN02745857_00779"/>
<accession>A0A1W1X709</accession>
<dbReference type="AlphaFoldDB" id="A0A1W1X709"/>
<organism evidence="2 3">
    <name type="scientific">Andreprevotia lacus DSM 23236</name>
    <dbReference type="NCBI Taxonomy" id="1121001"/>
    <lineage>
        <taxon>Bacteria</taxon>
        <taxon>Pseudomonadati</taxon>
        <taxon>Pseudomonadota</taxon>
        <taxon>Betaproteobacteria</taxon>
        <taxon>Neisseriales</taxon>
        <taxon>Chitinibacteraceae</taxon>
        <taxon>Andreprevotia</taxon>
    </lineage>
</organism>
<evidence type="ECO:0000313" key="2">
    <source>
        <dbReference type="EMBL" id="SMC19735.1"/>
    </source>
</evidence>
<keyword evidence="3" id="KW-1185">Reference proteome</keyword>
<gene>
    <name evidence="2" type="ORF">SAMN02745857_00779</name>
</gene>
<evidence type="ECO:0000256" key="1">
    <source>
        <dbReference type="SAM" id="MobiDB-lite"/>
    </source>
</evidence>
<protein>
    <submittedName>
        <fullName evidence="2">Meckel syndrome type 1 protein</fullName>
    </submittedName>
</protein>
<dbReference type="Proteomes" id="UP000192761">
    <property type="component" value="Unassembled WGS sequence"/>
</dbReference>
<evidence type="ECO:0000313" key="3">
    <source>
        <dbReference type="Proteomes" id="UP000192761"/>
    </source>
</evidence>
<sequence length="267" mass="26668">MNYLERLLRRALLEAPATSGGVLHDPFADEAPWPLDEPAARLVQPQAAAAVSISTAEIDPLSPPAADAPIWPEPAALDAPAHPRPEPPALQPASLLAVPVTAQAQITPPADLAPTAAMPMVPADEPLSALGQADAFMRALGSPLFAAPLMPEAISPVHAEAASPRADSPQAVAPQAVVNASKPLQPVGQVQLQPPEAPAPLAAPASAADPAVAAAAAQAAVAAASPATTPVPGRVAPSPQVITVLAAAAPTASSIVTSTYRFGIGQL</sequence>
<name>A0A1W1X709_9NEIS</name>
<dbReference type="OrthoDB" id="10021342at2"/>
<feature type="region of interest" description="Disordered" evidence="1">
    <location>
        <begin position="63"/>
        <end position="91"/>
    </location>
</feature>
<proteinExistence type="predicted"/>
<reference evidence="2 3" key="1">
    <citation type="submission" date="2017-04" db="EMBL/GenBank/DDBJ databases">
        <authorList>
            <person name="Afonso C.L."/>
            <person name="Miller P.J."/>
            <person name="Scott M.A."/>
            <person name="Spackman E."/>
            <person name="Goraichik I."/>
            <person name="Dimitrov K.M."/>
            <person name="Suarez D.L."/>
            <person name="Swayne D.E."/>
        </authorList>
    </citation>
    <scope>NUCLEOTIDE SEQUENCE [LARGE SCALE GENOMIC DNA]</scope>
    <source>
        <strain evidence="2 3">DSM 23236</strain>
    </source>
</reference>